<evidence type="ECO:0000256" key="4">
    <source>
        <dbReference type="ARBA" id="ARBA00023172"/>
    </source>
</evidence>
<dbReference type="EMBL" id="JACOPS010000002">
    <property type="protein sequence ID" value="MBC5728106.1"/>
    <property type="molecule type" value="Genomic_DNA"/>
</dbReference>
<organism evidence="7 8">
    <name type="scientific">Ruminococcus intestinalis</name>
    <dbReference type="NCBI Taxonomy" id="2763066"/>
    <lineage>
        <taxon>Bacteria</taxon>
        <taxon>Bacillati</taxon>
        <taxon>Bacillota</taxon>
        <taxon>Clostridia</taxon>
        <taxon>Eubacteriales</taxon>
        <taxon>Oscillospiraceae</taxon>
        <taxon>Ruminococcus</taxon>
    </lineage>
</organism>
<dbReference type="PANTHER" id="PTHR30563:SF0">
    <property type="entry name" value="DNA RECOMBINATION PROTEIN RMUC"/>
    <property type="match status" value="1"/>
</dbReference>
<keyword evidence="8" id="KW-1185">Reference proteome</keyword>
<keyword evidence="6" id="KW-0812">Transmembrane</keyword>
<name>A0ABR7HKP7_9FIRM</name>
<evidence type="ECO:0000256" key="5">
    <source>
        <dbReference type="SAM" id="Coils"/>
    </source>
</evidence>
<evidence type="ECO:0000256" key="3">
    <source>
        <dbReference type="ARBA" id="ARBA00023054"/>
    </source>
</evidence>
<sequence length="420" mass="47377">MQTALDIIIIVLLVIAVVMLGIVILNQLKKASDNSNSEEFKRLEQTIRNEQSALRQELSSSTQMSVKNLGDMIAASQNAYAISQSKSLAQLEERLKTFSLTNEQQLDNIRHSVENRLNYIQEDNNKKLEEMRKTVDERLQQSIEEKMNRSFSLVNERLEQVYKGLGEMQSLAVGVGDLKKVLSNVKTRGILGEIQLSAILSEILSPEQYEENVATKKGSKNVVEFAVKLPSDDDKFIYLPIDSKFPGDTYAALRDAIDEGDKIKIDLAAKALITRIKSEAKDIHDKYIDPPYTTEFAIMFLPFEGLYSEAVNRGLVEILQRDYKVNIAGPSTMAALLNSLQMGFKTLAVQKRSAEVWEILGAVKQEFDKFGDVLEATQQRLDQANKELDKLVGVRTRQIQRKLKDVQTPAKELSEKIFDA</sequence>
<keyword evidence="3 5" id="KW-0175">Coiled coil</keyword>
<comment type="caution">
    <text evidence="7">The sequence shown here is derived from an EMBL/GenBank/DDBJ whole genome shotgun (WGS) entry which is preliminary data.</text>
</comment>
<evidence type="ECO:0000256" key="6">
    <source>
        <dbReference type="SAM" id="Phobius"/>
    </source>
</evidence>
<gene>
    <name evidence="7" type="ORF">H8R91_06170</name>
</gene>
<proteinExistence type="inferred from homology"/>
<dbReference type="Pfam" id="PF02646">
    <property type="entry name" value="RmuC"/>
    <property type="match status" value="1"/>
</dbReference>
<evidence type="ECO:0000256" key="2">
    <source>
        <dbReference type="ARBA" id="ARBA00009840"/>
    </source>
</evidence>
<evidence type="ECO:0000313" key="7">
    <source>
        <dbReference type="EMBL" id="MBC5728106.1"/>
    </source>
</evidence>
<comment type="similarity">
    <text evidence="2">Belongs to the RmuC family.</text>
</comment>
<dbReference type="InterPro" id="IPR003798">
    <property type="entry name" value="DNA_recombination_RmuC"/>
</dbReference>
<accession>A0ABR7HKP7</accession>
<evidence type="ECO:0000313" key="8">
    <source>
        <dbReference type="Proteomes" id="UP000636755"/>
    </source>
</evidence>
<comment type="function">
    <text evidence="1">Involved in DNA recombination.</text>
</comment>
<reference evidence="7 8" key="1">
    <citation type="submission" date="2020-08" db="EMBL/GenBank/DDBJ databases">
        <title>Genome public.</title>
        <authorList>
            <person name="Liu C."/>
            <person name="Sun Q."/>
        </authorList>
    </citation>
    <scope>NUCLEOTIDE SEQUENCE [LARGE SCALE GENOMIC DNA]</scope>
    <source>
        <strain evidence="7 8">NSJ-71</strain>
    </source>
</reference>
<dbReference type="RefSeq" id="WP_186935280.1">
    <property type="nucleotide sequence ID" value="NZ_JACOPS010000002.1"/>
</dbReference>
<keyword evidence="6" id="KW-1133">Transmembrane helix</keyword>
<feature type="transmembrane region" description="Helical" evidence="6">
    <location>
        <begin position="7"/>
        <end position="25"/>
    </location>
</feature>
<feature type="coiled-coil region" evidence="5">
    <location>
        <begin position="88"/>
        <end position="145"/>
    </location>
</feature>
<protein>
    <submittedName>
        <fullName evidence="7">DNA recombination protein RmuC</fullName>
    </submittedName>
</protein>
<dbReference type="PANTHER" id="PTHR30563">
    <property type="entry name" value="DNA RECOMBINATION PROTEIN RMUC"/>
    <property type="match status" value="1"/>
</dbReference>
<keyword evidence="4" id="KW-0233">DNA recombination</keyword>
<evidence type="ECO:0000256" key="1">
    <source>
        <dbReference type="ARBA" id="ARBA00003416"/>
    </source>
</evidence>
<keyword evidence="6" id="KW-0472">Membrane</keyword>
<dbReference type="Proteomes" id="UP000636755">
    <property type="component" value="Unassembled WGS sequence"/>
</dbReference>